<gene>
    <name evidence="1" type="ORF">UFOVP83_19</name>
</gene>
<dbReference type="Gene3D" id="4.10.410.40">
    <property type="match status" value="1"/>
</dbReference>
<organism evidence="1">
    <name type="scientific">uncultured Caudovirales phage</name>
    <dbReference type="NCBI Taxonomy" id="2100421"/>
    <lineage>
        <taxon>Viruses</taxon>
        <taxon>Duplodnaviria</taxon>
        <taxon>Heunggongvirae</taxon>
        <taxon>Uroviricota</taxon>
        <taxon>Caudoviricetes</taxon>
        <taxon>Peduoviridae</taxon>
        <taxon>Maltschvirus</taxon>
        <taxon>Maltschvirus maltsch</taxon>
    </lineage>
</organism>
<reference evidence="1" key="1">
    <citation type="submission" date="2020-05" db="EMBL/GenBank/DDBJ databases">
        <authorList>
            <person name="Chiriac C."/>
            <person name="Salcher M."/>
            <person name="Ghai R."/>
            <person name="Kavagutti S V."/>
        </authorList>
    </citation>
    <scope>NUCLEOTIDE SEQUENCE</scope>
</reference>
<evidence type="ECO:0000313" key="1">
    <source>
        <dbReference type="EMBL" id="CAB4242187.1"/>
    </source>
</evidence>
<name>A0A6J5TB37_9CAUD</name>
<protein>
    <submittedName>
        <fullName evidence="1">Uncharacterized protein</fullName>
    </submittedName>
</protein>
<accession>A0A6J5TB37</accession>
<dbReference type="EMBL" id="LR797826">
    <property type="protein sequence ID" value="CAB4242187.1"/>
    <property type="molecule type" value="Genomic_DNA"/>
</dbReference>
<proteinExistence type="predicted"/>
<sequence>MAKPNQIMPGYTAMMWCQSGTTPTPLTDTELSTWLAKVAPIVGTVHAGTGTGGLQVPVEQVPDFGSDDAHASFSVAGARTGAKITVQDAVSSLSVTCAWNPSDAAMAVIQTDGYSGAVVRTYVISVSDGTKTIAYAFNARVGGLKWSTPTAGESKFMFTLHPTGGTSYGWSNP</sequence>